<organism evidence="2 3">
    <name type="scientific">Diplocarpon rosae</name>
    <dbReference type="NCBI Taxonomy" id="946125"/>
    <lineage>
        <taxon>Eukaryota</taxon>
        <taxon>Fungi</taxon>
        <taxon>Dikarya</taxon>
        <taxon>Ascomycota</taxon>
        <taxon>Pezizomycotina</taxon>
        <taxon>Leotiomycetes</taxon>
        <taxon>Helotiales</taxon>
        <taxon>Drepanopezizaceae</taxon>
        <taxon>Diplocarpon</taxon>
    </lineage>
</organism>
<reference evidence="2" key="1">
    <citation type="submission" date="2023-06" db="EMBL/GenBank/DDBJ databases">
        <title>Draft genome of Marssonina rosae.</title>
        <authorList>
            <person name="Cheng Q."/>
        </authorList>
    </citation>
    <scope>NUCLEOTIDE SEQUENCE</scope>
    <source>
        <strain evidence="2">R4</strain>
    </source>
</reference>
<gene>
    <name evidence="2" type="ORF">QTJ16_004100</name>
</gene>
<evidence type="ECO:0000313" key="3">
    <source>
        <dbReference type="Proteomes" id="UP001285354"/>
    </source>
</evidence>
<evidence type="ECO:0000256" key="1">
    <source>
        <dbReference type="SAM" id="MobiDB-lite"/>
    </source>
</evidence>
<feature type="region of interest" description="Disordered" evidence="1">
    <location>
        <begin position="283"/>
        <end position="302"/>
    </location>
</feature>
<sequence>MSSAGPPEDPRPSNAEEESANHHLGYQGQNHLSQHRQFTDYNAANYVSPYGMTRRDDASHHIPPRATPANIPQLTQVSSFPTLYERFLSYQPPVYTSPYATTNGSRVADQTLAQAMPGAYYIKLRPTYEQMPASDQARRWMCCFSKTTTEWIRHASVSNKLKRSIQYMMIRTNWIRQAWVVGTNMCAARTCVHEQCPDCLLESVELVPDEIRWGNPIENEQTFYYRWAAMDDIDFACRTEMYTEEVKETYRWAEKTAEDVQAGTYGEIGRYDLVTSNDEALIRPLHGSSPNAKNQHEAGKAASMELEAQQHNTHPRKVSSSYPTLQKKGEAEQDGEEYVSQYSSAVPERDLEGDHGSRELSETDMWIILRALVVAPPIKVEKSLSPLSLADGIAEVET</sequence>
<feature type="region of interest" description="Disordered" evidence="1">
    <location>
        <begin position="1"/>
        <end position="20"/>
    </location>
</feature>
<feature type="compositionally biased region" description="Basic and acidic residues" evidence="1">
    <location>
        <begin position="347"/>
        <end position="357"/>
    </location>
</feature>
<dbReference type="Proteomes" id="UP001285354">
    <property type="component" value="Unassembled WGS sequence"/>
</dbReference>
<name>A0AAD9WD25_9HELO</name>
<evidence type="ECO:0000313" key="2">
    <source>
        <dbReference type="EMBL" id="KAK2626925.1"/>
    </source>
</evidence>
<comment type="caution">
    <text evidence="2">The sequence shown here is derived from an EMBL/GenBank/DDBJ whole genome shotgun (WGS) entry which is preliminary data.</text>
</comment>
<accession>A0AAD9WD25</accession>
<feature type="region of interest" description="Disordered" evidence="1">
    <location>
        <begin position="307"/>
        <end position="357"/>
    </location>
</feature>
<keyword evidence="3" id="KW-1185">Reference proteome</keyword>
<proteinExistence type="predicted"/>
<dbReference type="AlphaFoldDB" id="A0AAD9WD25"/>
<dbReference type="EMBL" id="JAUBYV010000005">
    <property type="protein sequence ID" value="KAK2626925.1"/>
    <property type="molecule type" value="Genomic_DNA"/>
</dbReference>
<protein>
    <submittedName>
        <fullName evidence="2">Uncharacterized protein</fullName>
    </submittedName>
</protein>